<evidence type="ECO:0000256" key="2">
    <source>
        <dbReference type="ARBA" id="ARBA00022723"/>
    </source>
</evidence>
<dbReference type="InterPro" id="IPR007197">
    <property type="entry name" value="rSAM"/>
</dbReference>
<reference evidence="7" key="1">
    <citation type="submission" date="2017-09" db="EMBL/GenBank/DDBJ databases">
        <title>Depth-based differentiation of microbial function through sediment-hosted aquifers and enrichment of novel symbionts in the deep terrestrial subsurface.</title>
        <authorList>
            <person name="Probst A.J."/>
            <person name="Ladd B."/>
            <person name="Jarett J.K."/>
            <person name="Geller-Mcgrath D.E."/>
            <person name="Sieber C.M.K."/>
            <person name="Emerson J.B."/>
            <person name="Anantharaman K."/>
            <person name="Thomas B.C."/>
            <person name="Malmstrom R."/>
            <person name="Stieglmeier M."/>
            <person name="Klingl A."/>
            <person name="Woyke T."/>
            <person name="Ryan C.M."/>
            <person name="Banfield J.F."/>
        </authorList>
    </citation>
    <scope>NUCLEOTIDE SEQUENCE [LARGE SCALE GENOMIC DNA]</scope>
</reference>
<comment type="caution">
    <text evidence="6">The sequence shown here is derived from an EMBL/GenBank/DDBJ whole genome shotgun (WGS) entry which is preliminary data.</text>
</comment>
<dbReference type="PANTHER" id="PTHR11228">
    <property type="entry name" value="RADICAL SAM DOMAIN PROTEIN"/>
    <property type="match status" value="1"/>
</dbReference>
<evidence type="ECO:0000256" key="3">
    <source>
        <dbReference type="ARBA" id="ARBA00023004"/>
    </source>
</evidence>
<sequence>KRNTIPMRPEKEIQKNLKQSFQAGIREVVFTGGEPALHPRLLNLIKFAKFLGYKQIQVQTNGRLFAYLDFCKKAITAGANEFGVSLHGHSAKIHDFLTSAPGSFNQTIQGIKNLKSLNQIVMTNTVITTKNYKYLSEIANFLIKLKVDQFQFAFLHIGGTVLKNQNWIIPRKKNVIPYVKKGLELGRKAGKKMMVEAIPFCLMEGYERYVSDVYIPPTKSYDAGYVIKDHTKYRLNEGKIKHSNCRKCRYFDICEGPWREYPEIFGWDEFKPVN</sequence>
<evidence type="ECO:0000259" key="5">
    <source>
        <dbReference type="PROSITE" id="PS51918"/>
    </source>
</evidence>
<feature type="non-terminal residue" evidence="6">
    <location>
        <position position="1"/>
    </location>
</feature>
<evidence type="ECO:0000313" key="6">
    <source>
        <dbReference type="EMBL" id="PIR71868.1"/>
    </source>
</evidence>
<keyword evidence="4" id="KW-0411">Iron-sulfur</keyword>
<organism evidence="6 7">
    <name type="scientific">Candidatus Nealsonbacteria bacterium CG10_big_fil_rev_8_21_14_0_10_37_25</name>
    <dbReference type="NCBI Taxonomy" id="1974711"/>
    <lineage>
        <taxon>Bacteria</taxon>
        <taxon>Candidatus Nealsoniibacteriota</taxon>
    </lineage>
</organism>
<evidence type="ECO:0000256" key="1">
    <source>
        <dbReference type="ARBA" id="ARBA00022691"/>
    </source>
</evidence>
<dbReference type="InterPro" id="IPR013785">
    <property type="entry name" value="Aldolase_TIM"/>
</dbReference>
<protein>
    <recommendedName>
        <fullName evidence="5">Radical SAM core domain-containing protein</fullName>
    </recommendedName>
</protein>
<proteinExistence type="predicted"/>
<dbReference type="PROSITE" id="PS51918">
    <property type="entry name" value="RADICAL_SAM"/>
    <property type="match status" value="1"/>
</dbReference>
<dbReference type="GO" id="GO:0051536">
    <property type="term" value="F:iron-sulfur cluster binding"/>
    <property type="evidence" value="ECO:0007669"/>
    <property type="project" value="UniProtKB-KW"/>
</dbReference>
<dbReference type="GO" id="GO:0046872">
    <property type="term" value="F:metal ion binding"/>
    <property type="evidence" value="ECO:0007669"/>
    <property type="project" value="UniProtKB-KW"/>
</dbReference>
<dbReference type="PANTHER" id="PTHR11228:SF7">
    <property type="entry name" value="PQQA PEPTIDE CYCLASE"/>
    <property type="match status" value="1"/>
</dbReference>
<feature type="domain" description="Radical SAM core" evidence="5">
    <location>
        <begin position="1"/>
        <end position="192"/>
    </location>
</feature>
<dbReference type="EMBL" id="PFCK01000006">
    <property type="protein sequence ID" value="PIR71868.1"/>
    <property type="molecule type" value="Genomic_DNA"/>
</dbReference>
<dbReference type="SUPFAM" id="SSF102114">
    <property type="entry name" value="Radical SAM enzymes"/>
    <property type="match status" value="1"/>
</dbReference>
<name>A0A2H0TJZ4_9BACT</name>
<evidence type="ECO:0000256" key="4">
    <source>
        <dbReference type="ARBA" id="ARBA00023014"/>
    </source>
</evidence>
<dbReference type="CDD" id="cd01335">
    <property type="entry name" value="Radical_SAM"/>
    <property type="match status" value="1"/>
</dbReference>
<dbReference type="Pfam" id="PF04055">
    <property type="entry name" value="Radical_SAM"/>
    <property type="match status" value="1"/>
</dbReference>
<evidence type="ECO:0000313" key="7">
    <source>
        <dbReference type="Proteomes" id="UP000228909"/>
    </source>
</evidence>
<dbReference type="Proteomes" id="UP000228909">
    <property type="component" value="Unassembled WGS sequence"/>
</dbReference>
<dbReference type="AlphaFoldDB" id="A0A2H0TJZ4"/>
<keyword evidence="3" id="KW-0408">Iron</keyword>
<keyword evidence="1" id="KW-0949">S-adenosyl-L-methionine</keyword>
<dbReference type="InterPro" id="IPR050377">
    <property type="entry name" value="Radical_SAM_PqqE_MftC-like"/>
</dbReference>
<dbReference type="InterPro" id="IPR058240">
    <property type="entry name" value="rSAM_sf"/>
</dbReference>
<keyword evidence="2" id="KW-0479">Metal-binding</keyword>
<dbReference type="Gene3D" id="3.20.20.70">
    <property type="entry name" value="Aldolase class I"/>
    <property type="match status" value="1"/>
</dbReference>
<accession>A0A2H0TJZ4</accession>
<gene>
    <name evidence="6" type="ORF">COU43_00095</name>
</gene>
<dbReference type="GO" id="GO:0003824">
    <property type="term" value="F:catalytic activity"/>
    <property type="evidence" value="ECO:0007669"/>
    <property type="project" value="InterPro"/>
</dbReference>